<dbReference type="Proteomes" id="UP001138802">
    <property type="component" value="Unassembled WGS sequence"/>
</dbReference>
<evidence type="ECO:0000313" key="2">
    <source>
        <dbReference type="EMBL" id="MBK1644089.1"/>
    </source>
</evidence>
<dbReference type="InterPro" id="IPR029063">
    <property type="entry name" value="SAM-dependent_MTases_sf"/>
</dbReference>
<reference evidence="2 3" key="1">
    <citation type="journal article" date="2020" name="Microorganisms">
        <title>Osmotic Adaptation and Compatible Solute Biosynthesis of Phototrophic Bacteria as Revealed from Genome Analyses.</title>
        <authorList>
            <person name="Imhoff J.F."/>
            <person name="Rahn T."/>
            <person name="Kunzel S."/>
            <person name="Keller A."/>
            <person name="Neulinger S.C."/>
        </authorList>
    </citation>
    <scope>NUCLEOTIDE SEQUENCE [LARGE SCALE GENOMIC DNA]</scope>
    <source>
        <strain evidence="2 3">DSM 21303</strain>
    </source>
</reference>
<sequence length="267" mass="29540">MLSYLHGFHAGNHADVLKHAVLALLLESLAKTPKPCVYMESHAGAGCYDLDSEQSRQTGEARCGIERLWTRRDAFPELVPYLRAIAARNRTGGYANYPGSPMIAAQLLRANDRLILMERHPGEVRQLKRALGGDPRVSIHHRDGLEGLRALLPPKPARGLVLVDPSYEQSADYAAVAEALIAAYRRWPTGVYVLWFPRLERQRDRATLLLNRIHQAIPNGLRLELTPPGPDRALGLRGSGLLILNLPWGLETPLTALIPRLTAALAE</sequence>
<dbReference type="InterPro" id="IPR007473">
    <property type="entry name" value="RlmJ"/>
</dbReference>
<dbReference type="GO" id="GO:0005829">
    <property type="term" value="C:cytosol"/>
    <property type="evidence" value="ECO:0007669"/>
    <property type="project" value="TreeGrafter"/>
</dbReference>
<dbReference type="GO" id="GO:0070475">
    <property type="term" value="P:rRNA base methylation"/>
    <property type="evidence" value="ECO:0007669"/>
    <property type="project" value="UniProtKB-UniRule"/>
</dbReference>
<feature type="active site" description="Proton acceptor" evidence="1">
    <location>
        <position position="164"/>
    </location>
</feature>
<name>A0A9X1B7Q3_9GAMM</name>
<comment type="catalytic activity">
    <reaction evidence="1">
        <text>adenosine(2030) in 23S rRNA + S-adenosyl-L-methionine = N(6)-methyladenosine(2030) in 23S rRNA + S-adenosyl-L-homocysteine + H(+)</text>
        <dbReference type="Rhea" id="RHEA:43736"/>
        <dbReference type="Rhea" id="RHEA-COMP:10668"/>
        <dbReference type="Rhea" id="RHEA-COMP:10669"/>
        <dbReference type="ChEBI" id="CHEBI:15378"/>
        <dbReference type="ChEBI" id="CHEBI:57856"/>
        <dbReference type="ChEBI" id="CHEBI:59789"/>
        <dbReference type="ChEBI" id="CHEBI:74411"/>
        <dbReference type="ChEBI" id="CHEBI:74449"/>
        <dbReference type="EC" id="2.1.1.266"/>
    </reaction>
</comment>
<keyword evidence="3" id="KW-1185">Reference proteome</keyword>
<keyword evidence="1" id="KW-0808">Transferase</keyword>
<feature type="binding site" evidence="1">
    <location>
        <position position="42"/>
    </location>
    <ligand>
        <name>S-adenosyl-L-methionine</name>
        <dbReference type="ChEBI" id="CHEBI:59789"/>
    </ligand>
</feature>
<dbReference type="GO" id="GO:0003723">
    <property type="term" value="F:RNA binding"/>
    <property type="evidence" value="ECO:0007669"/>
    <property type="project" value="UniProtKB-UniRule"/>
</dbReference>
<dbReference type="SUPFAM" id="SSF53335">
    <property type="entry name" value="S-adenosyl-L-methionine-dependent methyltransferases"/>
    <property type="match status" value="1"/>
</dbReference>
<dbReference type="PANTHER" id="PTHR37426:SF1">
    <property type="entry name" value="RIBOSOMAL RNA LARGE SUBUNIT METHYLTRANSFERASE J"/>
    <property type="match status" value="1"/>
</dbReference>
<feature type="binding site" evidence="1">
    <location>
        <position position="118"/>
    </location>
    <ligand>
        <name>S-adenosyl-L-methionine</name>
        <dbReference type="ChEBI" id="CHEBI:59789"/>
    </ligand>
</feature>
<feature type="binding site" evidence="1">
    <location>
        <position position="100"/>
    </location>
    <ligand>
        <name>S-adenosyl-L-methionine</name>
        <dbReference type="ChEBI" id="CHEBI:59789"/>
    </ligand>
</feature>
<dbReference type="Pfam" id="PF04378">
    <property type="entry name" value="RsmJ"/>
    <property type="match status" value="1"/>
</dbReference>
<proteinExistence type="inferred from homology"/>
<evidence type="ECO:0000256" key="1">
    <source>
        <dbReference type="HAMAP-Rule" id="MF_00934"/>
    </source>
</evidence>
<comment type="subunit">
    <text evidence="1">Monomer.</text>
</comment>
<comment type="function">
    <text evidence="1">Specifically methylates the adenine in position 2030 of 23S rRNA.</text>
</comment>
<protein>
    <recommendedName>
        <fullName evidence="1">Ribosomal RNA large subunit methyltransferase J</fullName>
        <ecNumber evidence="1">2.1.1.266</ecNumber>
    </recommendedName>
    <alternativeName>
        <fullName evidence="1">23S rRNA (adenine(2030)-N6)-methyltransferase</fullName>
    </alternativeName>
    <alternativeName>
        <fullName evidence="1">23S rRNA m6A2030 methyltransferase</fullName>
    </alternativeName>
</protein>
<keyword evidence="1" id="KW-0698">rRNA processing</keyword>
<dbReference type="Gene3D" id="3.40.50.150">
    <property type="entry name" value="Vaccinia Virus protein VP39"/>
    <property type="match status" value="1"/>
</dbReference>
<dbReference type="GO" id="GO:0036307">
    <property type="term" value="F:23S rRNA (adenine(2030)-N(6))-methyltransferase activity"/>
    <property type="evidence" value="ECO:0007669"/>
    <property type="project" value="UniProtKB-UniRule"/>
</dbReference>
<feature type="binding site" evidence="1">
    <location>
        <begin position="143"/>
        <end position="144"/>
    </location>
    <ligand>
        <name>S-adenosyl-L-methionine</name>
        <dbReference type="ChEBI" id="CHEBI:59789"/>
    </ligand>
</feature>
<dbReference type="HAMAP" id="MF_00934">
    <property type="entry name" value="23SrRNA_methyltr_J"/>
    <property type="match status" value="1"/>
</dbReference>
<dbReference type="PANTHER" id="PTHR37426">
    <property type="entry name" value="RIBOSOMAL RNA LARGE SUBUNIT METHYLTRANSFERASE J"/>
    <property type="match status" value="1"/>
</dbReference>
<gene>
    <name evidence="1" type="primary">rlmJ</name>
    <name evidence="2" type="ORF">CKO25_05365</name>
</gene>
<comment type="similarity">
    <text evidence="1">Belongs to the RlmJ family.</text>
</comment>
<evidence type="ECO:0000313" key="3">
    <source>
        <dbReference type="Proteomes" id="UP001138802"/>
    </source>
</evidence>
<dbReference type="EMBL" id="NRSD01000004">
    <property type="protein sequence ID" value="MBK1644089.1"/>
    <property type="molecule type" value="Genomic_DNA"/>
</dbReference>
<dbReference type="EC" id="2.1.1.266" evidence="1"/>
<feature type="site" description="Interaction with substrate rRNA" evidence="1">
    <location>
        <position position="4"/>
    </location>
</feature>
<comment type="caution">
    <text evidence="2">The sequence shown here is derived from an EMBL/GenBank/DDBJ whole genome shotgun (WGS) entry which is preliminary data.</text>
</comment>
<keyword evidence="1" id="KW-0694">RNA-binding</keyword>
<feature type="binding site" evidence="1">
    <location>
        <position position="164"/>
    </location>
    <ligand>
        <name>S-adenosyl-L-methionine</name>
        <dbReference type="ChEBI" id="CHEBI:59789"/>
    </ligand>
</feature>
<dbReference type="AlphaFoldDB" id="A0A9X1B7Q3"/>
<keyword evidence="1" id="KW-0949">S-adenosyl-L-methionine</keyword>
<keyword evidence="1" id="KW-0489">Methyltransferase</keyword>
<organism evidence="2 3">
    <name type="scientific">Thiocapsa imhoffii</name>
    <dbReference type="NCBI Taxonomy" id="382777"/>
    <lineage>
        <taxon>Bacteria</taxon>
        <taxon>Pseudomonadati</taxon>
        <taxon>Pseudomonadota</taxon>
        <taxon>Gammaproteobacteria</taxon>
        <taxon>Chromatiales</taxon>
        <taxon>Chromatiaceae</taxon>
        <taxon>Thiocapsa</taxon>
    </lineage>
</organism>
<accession>A0A9X1B7Q3</accession>
<feature type="binding site" evidence="1">
    <location>
        <position position="19"/>
    </location>
    <ligand>
        <name>S-adenosyl-L-methionine</name>
        <dbReference type="ChEBI" id="CHEBI:59789"/>
    </ligand>
</feature>